<feature type="coiled-coil region" evidence="1">
    <location>
        <begin position="32"/>
        <end position="101"/>
    </location>
</feature>
<name>A0ABD0V4C8_DENTH</name>
<evidence type="ECO:0000256" key="2">
    <source>
        <dbReference type="SAM" id="MobiDB-lite"/>
    </source>
</evidence>
<comment type="caution">
    <text evidence="3">The sequence shown here is derived from an EMBL/GenBank/DDBJ whole genome shotgun (WGS) entry which is preliminary data.</text>
</comment>
<proteinExistence type="predicted"/>
<protein>
    <recommendedName>
        <fullName evidence="5">FRIGIDA-like protein</fullName>
    </recommendedName>
</protein>
<evidence type="ECO:0000313" key="3">
    <source>
        <dbReference type="EMBL" id="KAL0919770.1"/>
    </source>
</evidence>
<reference evidence="3 4" key="1">
    <citation type="journal article" date="2024" name="Plant Biotechnol. J.">
        <title>Dendrobium thyrsiflorum genome and its molecular insights into genes involved in important horticultural traits.</title>
        <authorList>
            <person name="Chen B."/>
            <person name="Wang J.Y."/>
            <person name="Zheng P.J."/>
            <person name="Li K.L."/>
            <person name="Liang Y.M."/>
            <person name="Chen X.F."/>
            <person name="Zhang C."/>
            <person name="Zhao X."/>
            <person name="He X."/>
            <person name="Zhang G.Q."/>
            <person name="Liu Z.J."/>
            <person name="Xu Q."/>
        </authorList>
    </citation>
    <scope>NUCLEOTIDE SEQUENCE [LARGE SCALE GENOMIC DNA]</scope>
    <source>
        <strain evidence="3">GZMU011</strain>
    </source>
</reference>
<feature type="region of interest" description="Disordered" evidence="2">
    <location>
        <begin position="265"/>
        <end position="284"/>
    </location>
</feature>
<accession>A0ABD0V4C8</accession>
<evidence type="ECO:0000313" key="4">
    <source>
        <dbReference type="Proteomes" id="UP001552299"/>
    </source>
</evidence>
<dbReference type="AlphaFoldDB" id="A0ABD0V4C8"/>
<evidence type="ECO:0000256" key="1">
    <source>
        <dbReference type="SAM" id="Coils"/>
    </source>
</evidence>
<keyword evidence="4" id="KW-1185">Reference proteome</keyword>
<dbReference type="Proteomes" id="UP001552299">
    <property type="component" value="Unassembled WGS sequence"/>
</dbReference>
<sequence>MAGDEIQQSDEEEVCDLTYEQFNISEKIHSSYRKLKKVHASLKLEFLNLEKEHEALRKEHSTIDTDYMKLVDEFDSLNAKHENLDSEHETLLKKYSDLSSEHEILKTSHVDLERNFKELYSLACVVDNEYHYLKIKLASTPFHNGFTSDLGKDARTIQHVLRSSVIPKARDRIHITPLLSFTTFYIMAQRKFNASDLIIRYIENLTTIRDPRHHRKPNLALGHLISYVLTTKYNFEFPSSSTSPTHRPIFFSNNSFHILHSTRLHPEQGEEGEEAEEAQPEQVPDPVPAPAPLRQHSQIDQLVDRFDAFETRFDTFETQQQQLLTSLFELNKYLSFKGKEMGTNGKEEKCEWQAHELEPNPRPLKRRFVFWYTRRTKVHPPPPFPVLEATLGVPPPKPQDVLFYSKVHGPVKRRKVSAIRQFPPGCGPMSGAATSE</sequence>
<evidence type="ECO:0008006" key="5">
    <source>
        <dbReference type="Google" id="ProtNLM"/>
    </source>
</evidence>
<dbReference type="EMBL" id="JANQDX010000009">
    <property type="protein sequence ID" value="KAL0919770.1"/>
    <property type="molecule type" value="Genomic_DNA"/>
</dbReference>
<organism evidence="3 4">
    <name type="scientific">Dendrobium thyrsiflorum</name>
    <name type="common">Pinecone-like raceme dendrobium</name>
    <name type="synonym">Orchid</name>
    <dbReference type="NCBI Taxonomy" id="117978"/>
    <lineage>
        <taxon>Eukaryota</taxon>
        <taxon>Viridiplantae</taxon>
        <taxon>Streptophyta</taxon>
        <taxon>Embryophyta</taxon>
        <taxon>Tracheophyta</taxon>
        <taxon>Spermatophyta</taxon>
        <taxon>Magnoliopsida</taxon>
        <taxon>Liliopsida</taxon>
        <taxon>Asparagales</taxon>
        <taxon>Orchidaceae</taxon>
        <taxon>Epidendroideae</taxon>
        <taxon>Malaxideae</taxon>
        <taxon>Dendrobiinae</taxon>
        <taxon>Dendrobium</taxon>
    </lineage>
</organism>
<keyword evidence="1" id="KW-0175">Coiled coil</keyword>
<gene>
    <name evidence="3" type="ORF">M5K25_011888</name>
</gene>
<feature type="compositionally biased region" description="Acidic residues" evidence="2">
    <location>
        <begin position="269"/>
        <end position="279"/>
    </location>
</feature>